<feature type="domain" description="Band 7" evidence="4">
    <location>
        <begin position="43"/>
        <end position="214"/>
    </location>
</feature>
<protein>
    <submittedName>
        <fullName evidence="5">Modulator of FtsH protease HflC</fullName>
    </submittedName>
</protein>
<keyword evidence="3" id="KW-0812">Transmembrane</keyword>
<proteinExistence type="predicted"/>
<dbReference type="SUPFAM" id="SSF117892">
    <property type="entry name" value="Band 7/SPFH domain"/>
    <property type="match status" value="1"/>
</dbReference>
<dbReference type="PANTHER" id="PTHR42911:SF1">
    <property type="entry name" value="MODULATOR OF FTSH PROTEASE HFLC"/>
    <property type="match status" value="1"/>
</dbReference>
<evidence type="ECO:0000256" key="2">
    <source>
        <dbReference type="SAM" id="MobiDB-lite"/>
    </source>
</evidence>
<name>A0A518ERH0_9BACT</name>
<keyword evidence="5" id="KW-0645">Protease</keyword>
<evidence type="ECO:0000313" key="6">
    <source>
        <dbReference type="Proteomes" id="UP000320390"/>
    </source>
</evidence>
<evidence type="ECO:0000256" key="1">
    <source>
        <dbReference type="ARBA" id="ARBA00004167"/>
    </source>
</evidence>
<dbReference type="GO" id="GO:0008233">
    <property type="term" value="F:peptidase activity"/>
    <property type="evidence" value="ECO:0007669"/>
    <property type="project" value="UniProtKB-KW"/>
</dbReference>
<dbReference type="Pfam" id="PF01145">
    <property type="entry name" value="Band_7"/>
    <property type="match status" value="1"/>
</dbReference>
<accession>A0A518ERH0</accession>
<dbReference type="AlphaFoldDB" id="A0A518ERH0"/>
<dbReference type="Gene3D" id="3.30.479.30">
    <property type="entry name" value="Band 7 domain"/>
    <property type="match status" value="1"/>
</dbReference>
<dbReference type="RefSeq" id="WP_145197081.1">
    <property type="nucleotide sequence ID" value="NZ_CP036434.1"/>
</dbReference>
<dbReference type="EMBL" id="CP036434">
    <property type="protein sequence ID" value="QDV06688.1"/>
    <property type="molecule type" value="Genomic_DNA"/>
</dbReference>
<dbReference type="GO" id="GO:0006508">
    <property type="term" value="P:proteolysis"/>
    <property type="evidence" value="ECO:0007669"/>
    <property type="project" value="UniProtKB-KW"/>
</dbReference>
<evidence type="ECO:0000256" key="3">
    <source>
        <dbReference type="SAM" id="Phobius"/>
    </source>
</evidence>
<dbReference type="InterPro" id="IPR036013">
    <property type="entry name" value="Band_7/SPFH_dom_sf"/>
</dbReference>
<comment type="subcellular location">
    <subcellularLocation>
        <location evidence="1">Membrane</location>
        <topology evidence="1">Single-pass membrane protein</topology>
    </subcellularLocation>
</comment>
<dbReference type="Proteomes" id="UP000320390">
    <property type="component" value="Chromosome"/>
</dbReference>
<keyword evidence="3" id="KW-0472">Membrane</keyword>
<keyword evidence="3" id="KW-1133">Transmembrane helix</keyword>
<keyword evidence="6" id="KW-1185">Reference proteome</keyword>
<keyword evidence="5" id="KW-0378">Hydrolase</keyword>
<evidence type="ECO:0000313" key="5">
    <source>
        <dbReference type="EMBL" id="QDV06688.1"/>
    </source>
</evidence>
<gene>
    <name evidence="5" type="primary">hflC</name>
    <name evidence="5" type="ORF">Poly30_22030</name>
</gene>
<dbReference type="OrthoDB" id="9809197at2"/>
<dbReference type="PANTHER" id="PTHR42911">
    <property type="entry name" value="MODULATOR OF FTSH PROTEASE HFLC"/>
    <property type="match status" value="1"/>
</dbReference>
<organism evidence="5 6">
    <name type="scientific">Saltatorellus ferox</name>
    <dbReference type="NCBI Taxonomy" id="2528018"/>
    <lineage>
        <taxon>Bacteria</taxon>
        <taxon>Pseudomonadati</taxon>
        <taxon>Planctomycetota</taxon>
        <taxon>Planctomycetia</taxon>
        <taxon>Planctomycetia incertae sedis</taxon>
        <taxon>Saltatorellus</taxon>
    </lineage>
</organism>
<dbReference type="InterPro" id="IPR001107">
    <property type="entry name" value="Band_7"/>
</dbReference>
<feature type="region of interest" description="Disordered" evidence="2">
    <location>
        <begin position="318"/>
        <end position="341"/>
    </location>
</feature>
<reference evidence="5 6" key="1">
    <citation type="submission" date="2019-02" db="EMBL/GenBank/DDBJ databases">
        <title>Deep-cultivation of Planctomycetes and their phenomic and genomic characterization uncovers novel biology.</title>
        <authorList>
            <person name="Wiegand S."/>
            <person name="Jogler M."/>
            <person name="Boedeker C."/>
            <person name="Pinto D."/>
            <person name="Vollmers J."/>
            <person name="Rivas-Marin E."/>
            <person name="Kohn T."/>
            <person name="Peeters S.H."/>
            <person name="Heuer A."/>
            <person name="Rast P."/>
            <person name="Oberbeckmann S."/>
            <person name="Bunk B."/>
            <person name="Jeske O."/>
            <person name="Meyerdierks A."/>
            <person name="Storesund J.E."/>
            <person name="Kallscheuer N."/>
            <person name="Luecker S."/>
            <person name="Lage O.M."/>
            <person name="Pohl T."/>
            <person name="Merkel B.J."/>
            <person name="Hornburger P."/>
            <person name="Mueller R.-W."/>
            <person name="Bruemmer F."/>
            <person name="Labrenz M."/>
            <person name="Spormann A.M."/>
            <person name="Op den Camp H."/>
            <person name="Overmann J."/>
            <person name="Amann R."/>
            <person name="Jetten M.S.M."/>
            <person name="Mascher T."/>
            <person name="Medema M.H."/>
            <person name="Devos D.P."/>
            <person name="Kaster A.-K."/>
            <person name="Ovreas L."/>
            <person name="Rohde M."/>
            <person name="Galperin M.Y."/>
            <person name="Jogler C."/>
        </authorList>
    </citation>
    <scope>NUCLEOTIDE SEQUENCE [LARGE SCALE GENOMIC DNA]</scope>
    <source>
        <strain evidence="5 6">Poly30</strain>
    </source>
</reference>
<evidence type="ECO:0000259" key="4">
    <source>
        <dbReference type="SMART" id="SM00244"/>
    </source>
</evidence>
<feature type="transmembrane region" description="Helical" evidence="3">
    <location>
        <begin position="29"/>
        <end position="48"/>
    </location>
</feature>
<sequence length="341" mass="37388" precursor="true">MTTEPKTVPSREAAVGGGSSRNGFARTTGLWLVGALVVLALYLGSFTVRAGEVAIVARFGDPRRLVEEPGLHFKWPAPVDSLFRIDMRTNVLDPGIEEFLTDDQKNVDVDSFVAWKVADPRQFLKSLRDRQSAEEKIGQVLQSALLEILNSGPFDDLVQLDPDHERNLAEVREDVTRSVRQRCRDNGYGVEILMAGIERINFPYDNRSAVEAAMRTTRDKEAREIAAGGQEIAGAIMATAKTEAERIKTNAQSDATTIFGKAIAEAGAIKVKSRALNPELFDIVGRHETALLAMRGTNLVFGSDHWLMRVFEDPARRSLPGVAEESPESPTPAETGGESDQ</sequence>
<dbReference type="GO" id="GO:0016020">
    <property type="term" value="C:membrane"/>
    <property type="evidence" value="ECO:0007669"/>
    <property type="project" value="UniProtKB-SubCell"/>
</dbReference>
<dbReference type="SMART" id="SM00244">
    <property type="entry name" value="PHB"/>
    <property type="match status" value="1"/>
</dbReference>